<evidence type="ECO:0000256" key="1">
    <source>
        <dbReference type="SAM" id="Coils"/>
    </source>
</evidence>
<dbReference type="Proteomes" id="UP001642540">
    <property type="component" value="Unassembled WGS sequence"/>
</dbReference>
<evidence type="ECO:0000313" key="4">
    <source>
        <dbReference type="Proteomes" id="UP001642540"/>
    </source>
</evidence>
<evidence type="ECO:0000256" key="2">
    <source>
        <dbReference type="SAM" id="MobiDB-lite"/>
    </source>
</evidence>
<proteinExistence type="predicted"/>
<feature type="region of interest" description="Disordered" evidence="2">
    <location>
        <begin position="1"/>
        <end position="77"/>
    </location>
</feature>
<keyword evidence="4" id="KW-1185">Reference proteome</keyword>
<accession>A0ABP1S702</accession>
<feature type="compositionally biased region" description="Basic residues" evidence="2">
    <location>
        <begin position="1"/>
        <end position="14"/>
    </location>
</feature>
<gene>
    <name evidence="3" type="ORF">ODALV1_LOCUS30535</name>
</gene>
<keyword evidence="1" id="KW-0175">Coiled coil</keyword>
<reference evidence="3 4" key="1">
    <citation type="submission" date="2024-08" db="EMBL/GenBank/DDBJ databases">
        <authorList>
            <person name="Cucini C."/>
            <person name="Frati F."/>
        </authorList>
    </citation>
    <scope>NUCLEOTIDE SEQUENCE [LARGE SCALE GENOMIC DNA]</scope>
</reference>
<feature type="coiled-coil region" evidence="1">
    <location>
        <begin position="129"/>
        <end position="217"/>
    </location>
</feature>
<feature type="compositionally biased region" description="Polar residues" evidence="2">
    <location>
        <begin position="65"/>
        <end position="77"/>
    </location>
</feature>
<organism evidence="3 4">
    <name type="scientific">Orchesella dallaii</name>
    <dbReference type="NCBI Taxonomy" id="48710"/>
    <lineage>
        <taxon>Eukaryota</taxon>
        <taxon>Metazoa</taxon>
        <taxon>Ecdysozoa</taxon>
        <taxon>Arthropoda</taxon>
        <taxon>Hexapoda</taxon>
        <taxon>Collembola</taxon>
        <taxon>Entomobryomorpha</taxon>
        <taxon>Entomobryoidea</taxon>
        <taxon>Orchesellidae</taxon>
        <taxon>Orchesellinae</taxon>
        <taxon>Orchesella</taxon>
    </lineage>
</organism>
<feature type="compositionally biased region" description="Basic and acidic residues" evidence="2">
    <location>
        <begin position="34"/>
        <end position="45"/>
    </location>
</feature>
<feature type="compositionally biased region" description="Polar residues" evidence="2">
    <location>
        <begin position="20"/>
        <end position="33"/>
    </location>
</feature>
<sequence>MNRGTSVKKFKKSGTLRFECSSNSHNSTQNFHQNEPETRRAEPHSQCESWMGRTPEYDDEYPQQELDNPQDFSDLNKLQHQVPSNFEGQKLRQKVDSQKETTQNQLVELHQSSQGQEEVVLLYPTYSDLMEENRELKKWNNDLLVENEEAKKQLECANWDNELEITQRLKEAEKDKKVMEDRLKVLEGKLNQKLDEVVELRNQNKKMKTDVEDAEFMKDRYRDWWSDSVTEVRKLRRKMEEKWGAKGHKSRVPKQGHMVFGETKEGEGMTRDLNDVSKVVKVELTELSNLD</sequence>
<comment type="caution">
    <text evidence="3">The sequence shown here is derived from an EMBL/GenBank/DDBJ whole genome shotgun (WGS) entry which is preliminary data.</text>
</comment>
<protein>
    <submittedName>
        <fullName evidence="3">Uncharacterized protein</fullName>
    </submittedName>
</protein>
<evidence type="ECO:0000313" key="3">
    <source>
        <dbReference type="EMBL" id="CAL8145573.1"/>
    </source>
</evidence>
<dbReference type="EMBL" id="CAXLJM020000164">
    <property type="protein sequence ID" value="CAL8145573.1"/>
    <property type="molecule type" value="Genomic_DNA"/>
</dbReference>
<name>A0ABP1S702_9HEXA</name>